<dbReference type="AlphaFoldDB" id="A0AA88E409"/>
<feature type="region of interest" description="Disordered" evidence="1">
    <location>
        <begin position="1"/>
        <end position="42"/>
    </location>
</feature>
<protein>
    <submittedName>
        <fullName evidence="2">Uncharacterized protein</fullName>
    </submittedName>
</protein>
<sequence>MSDLSSDSENDNLSGEVDITGSSSTDSLDSTDRTEDEVGPVTQSYRSFLEELNGALAPVQHPLVNLTTDESAYARSIRQASTSGREETFDEGSESPRARLLQYLESLREEFWIPGDVKIVVPGPNDLPSRPPPGYVTLSMEFFQAKLRLPFHPFLRRALRRLNVAPMQLNANAYRILISYFVFWTKYYCTKLSFRAFSEFVPDENNPVVVEVLLIPRWLSGRLDYAQVPRGVPVVSTSGLLSGSSSPGTWGSRIVDEGVEGNRAWPTEGNVNDRMTRTGLLGCSRSAPKATMEAEAIQVARALLQLVESFLTLM</sequence>
<keyword evidence="3" id="KW-1185">Reference proteome</keyword>
<feature type="compositionally biased region" description="Acidic residues" evidence="1">
    <location>
        <begin position="1"/>
        <end position="10"/>
    </location>
</feature>
<accession>A0AA88E409</accession>
<evidence type="ECO:0000256" key="1">
    <source>
        <dbReference type="SAM" id="MobiDB-lite"/>
    </source>
</evidence>
<name>A0AA88E409_FICCA</name>
<evidence type="ECO:0000313" key="2">
    <source>
        <dbReference type="EMBL" id="GMN66718.1"/>
    </source>
</evidence>
<evidence type="ECO:0000313" key="3">
    <source>
        <dbReference type="Proteomes" id="UP001187192"/>
    </source>
</evidence>
<reference evidence="2" key="1">
    <citation type="submission" date="2023-07" db="EMBL/GenBank/DDBJ databases">
        <title>draft genome sequence of fig (Ficus carica).</title>
        <authorList>
            <person name="Takahashi T."/>
            <person name="Nishimura K."/>
        </authorList>
    </citation>
    <scope>NUCLEOTIDE SEQUENCE</scope>
</reference>
<dbReference type="Proteomes" id="UP001187192">
    <property type="component" value="Unassembled WGS sequence"/>
</dbReference>
<feature type="compositionally biased region" description="Low complexity" evidence="1">
    <location>
        <begin position="11"/>
        <end position="28"/>
    </location>
</feature>
<organism evidence="2 3">
    <name type="scientific">Ficus carica</name>
    <name type="common">Common fig</name>
    <dbReference type="NCBI Taxonomy" id="3494"/>
    <lineage>
        <taxon>Eukaryota</taxon>
        <taxon>Viridiplantae</taxon>
        <taxon>Streptophyta</taxon>
        <taxon>Embryophyta</taxon>
        <taxon>Tracheophyta</taxon>
        <taxon>Spermatophyta</taxon>
        <taxon>Magnoliopsida</taxon>
        <taxon>eudicotyledons</taxon>
        <taxon>Gunneridae</taxon>
        <taxon>Pentapetalae</taxon>
        <taxon>rosids</taxon>
        <taxon>fabids</taxon>
        <taxon>Rosales</taxon>
        <taxon>Moraceae</taxon>
        <taxon>Ficeae</taxon>
        <taxon>Ficus</taxon>
    </lineage>
</organism>
<dbReference type="EMBL" id="BTGU01000356">
    <property type="protein sequence ID" value="GMN66718.1"/>
    <property type="molecule type" value="Genomic_DNA"/>
</dbReference>
<gene>
    <name evidence="2" type="ORF">TIFTF001_035777</name>
</gene>
<proteinExistence type="predicted"/>
<comment type="caution">
    <text evidence="2">The sequence shown here is derived from an EMBL/GenBank/DDBJ whole genome shotgun (WGS) entry which is preliminary data.</text>
</comment>